<dbReference type="KEGG" id="sew:SeSA_B0123"/>
<name>A0A0N1QRW8_SALSV</name>
<protein>
    <submittedName>
        <fullName evidence="1">Uncharacterized protein</fullName>
    </submittedName>
</protein>
<evidence type="ECO:0000313" key="2">
    <source>
        <dbReference type="Proteomes" id="UP000001865"/>
    </source>
</evidence>
<accession>A0A0N1QRW8</accession>
<keyword evidence="1" id="KW-0614">Plasmid</keyword>
<organism evidence="1 2">
    <name type="scientific">Salmonella schwarzengrund (strain CVM19633)</name>
    <dbReference type="NCBI Taxonomy" id="439843"/>
    <lineage>
        <taxon>Bacteria</taxon>
        <taxon>Pseudomonadati</taxon>
        <taxon>Pseudomonadota</taxon>
        <taxon>Gammaproteobacteria</taxon>
        <taxon>Enterobacterales</taxon>
        <taxon>Enterobacteriaceae</taxon>
        <taxon>Salmonella</taxon>
    </lineage>
</organism>
<sequence length="41" mass="4968">MKKLLIDRPPESAKWQEASKFNFEEIANLRRRFHFLSAHPK</sequence>
<dbReference type="EMBL" id="CP001125">
    <property type="protein sequence ID" value="ACF88567.1"/>
    <property type="molecule type" value="Genomic_DNA"/>
</dbReference>
<geneLocation type="plasmid" evidence="1 2">
    <name>pCVM19633_110</name>
</geneLocation>
<dbReference type="HOGENOM" id="CLU_3276449_0_0_6"/>
<proteinExistence type="predicted"/>
<dbReference type="AlphaFoldDB" id="A0A0N1QRW8"/>
<dbReference type="Proteomes" id="UP000001865">
    <property type="component" value="Plasmid pCVM19633_110"/>
</dbReference>
<reference evidence="1 2" key="1">
    <citation type="journal article" date="2011" name="J. Bacteriol.">
        <title>Comparative genomics of 28 Salmonella enterica isolates: evidence for CRISPR-mediated adaptive sublineage evolution.</title>
        <authorList>
            <person name="Fricke W.F."/>
            <person name="Mammel M.K."/>
            <person name="McDermott P.F."/>
            <person name="Tartera C."/>
            <person name="White D.G."/>
            <person name="Leclerc J.E."/>
            <person name="Ravel J."/>
            <person name="Cebula T.A."/>
        </authorList>
    </citation>
    <scope>NUCLEOTIDE SEQUENCE [LARGE SCALE GENOMIC DNA]</scope>
    <source>
        <strain evidence="1 2">CVM19633</strain>
        <plasmid evidence="1 2">pCVM19633_110</plasmid>
    </source>
</reference>
<gene>
    <name evidence="1" type="ordered locus">SeSA_B0123</name>
</gene>
<evidence type="ECO:0000313" key="1">
    <source>
        <dbReference type="EMBL" id="ACF88567.1"/>
    </source>
</evidence>